<keyword evidence="2" id="KW-1133">Transmembrane helix</keyword>
<dbReference type="PANTHER" id="PTHR22911">
    <property type="entry name" value="ACYL-MALONYL CONDENSING ENZYME-RELATED"/>
    <property type="match status" value="1"/>
</dbReference>
<evidence type="ECO:0000256" key="2">
    <source>
        <dbReference type="SAM" id="Phobius"/>
    </source>
</evidence>
<feature type="transmembrane region" description="Helical" evidence="2">
    <location>
        <begin position="149"/>
        <end position="167"/>
    </location>
</feature>
<dbReference type="STRING" id="84698.SAMN04488528_101340"/>
<dbReference type="SUPFAM" id="SSF103481">
    <property type="entry name" value="Multidrug resistance efflux transporter EmrE"/>
    <property type="match status" value="2"/>
</dbReference>
<evidence type="ECO:0000256" key="1">
    <source>
        <dbReference type="ARBA" id="ARBA00007362"/>
    </source>
</evidence>
<organism evidence="4 5">
    <name type="scientific">Clostridium frigidicarnis</name>
    <dbReference type="NCBI Taxonomy" id="84698"/>
    <lineage>
        <taxon>Bacteria</taxon>
        <taxon>Bacillati</taxon>
        <taxon>Bacillota</taxon>
        <taxon>Clostridia</taxon>
        <taxon>Eubacteriales</taxon>
        <taxon>Clostridiaceae</taxon>
        <taxon>Clostridium</taxon>
    </lineage>
</organism>
<dbReference type="Proteomes" id="UP000198619">
    <property type="component" value="Unassembled WGS sequence"/>
</dbReference>
<evidence type="ECO:0000313" key="4">
    <source>
        <dbReference type="EMBL" id="SFB12687.1"/>
    </source>
</evidence>
<feature type="transmembrane region" description="Helical" evidence="2">
    <location>
        <begin position="237"/>
        <end position="256"/>
    </location>
</feature>
<feature type="domain" description="EamA" evidence="3">
    <location>
        <begin position="148"/>
        <end position="276"/>
    </location>
</feature>
<dbReference type="GO" id="GO:0016020">
    <property type="term" value="C:membrane"/>
    <property type="evidence" value="ECO:0007669"/>
    <property type="project" value="InterPro"/>
</dbReference>
<sequence length="299" mass="33401">MNEKNRSLMELHLAVLLFGLSGLFGKFISLPSMVIVWGRVLFSSIFLMCVLFYFKKDLKLKKRNDYIYLIIMGVILAIHWTTFFQAIQMSTVAIGLLTFSTFPVFTTFLEPYFFKEKINAKDIIIAIITFLGVIFVVPKFNLGDDLTKGAIWGIISGFTYAILSMLNRKYVEEYSSVVIAFYEQSIATLVLVPAIFLYRPNFTGKDIGLLILLGIVFTGIAHTLFINSLKNIKTQTAGIISSLEPVYGIILAVLLLGELPTIREVIGGVIILGTSFYSTITVKKINAKTSLNDNTGIIE</sequence>
<feature type="transmembrane region" description="Helical" evidence="2">
    <location>
        <begin position="35"/>
        <end position="54"/>
    </location>
</feature>
<reference evidence="4 5" key="1">
    <citation type="submission" date="2016-10" db="EMBL/GenBank/DDBJ databases">
        <authorList>
            <person name="de Groot N.N."/>
        </authorList>
    </citation>
    <scope>NUCLEOTIDE SEQUENCE [LARGE SCALE GENOMIC DNA]</scope>
    <source>
        <strain evidence="4 5">DSM 12271</strain>
    </source>
</reference>
<dbReference type="OrthoDB" id="6707571at2"/>
<feature type="transmembrane region" description="Helical" evidence="2">
    <location>
        <begin position="207"/>
        <end position="225"/>
    </location>
</feature>
<proteinExistence type="inferred from homology"/>
<feature type="transmembrane region" description="Helical" evidence="2">
    <location>
        <begin position="262"/>
        <end position="280"/>
    </location>
</feature>
<dbReference type="PANTHER" id="PTHR22911:SF79">
    <property type="entry name" value="MOBA-LIKE NTP TRANSFERASE DOMAIN-CONTAINING PROTEIN"/>
    <property type="match status" value="1"/>
</dbReference>
<dbReference type="InterPro" id="IPR037185">
    <property type="entry name" value="EmrE-like"/>
</dbReference>
<dbReference type="InterPro" id="IPR000620">
    <property type="entry name" value="EamA_dom"/>
</dbReference>
<comment type="similarity">
    <text evidence="1">Belongs to the EamA transporter family.</text>
</comment>
<feature type="transmembrane region" description="Helical" evidence="2">
    <location>
        <begin position="174"/>
        <end position="195"/>
    </location>
</feature>
<dbReference type="AlphaFoldDB" id="A0A1I0YIH2"/>
<feature type="domain" description="EamA" evidence="3">
    <location>
        <begin position="13"/>
        <end position="137"/>
    </location>
</feature>
<dbReference type="Pfam" id="PF00892">
    <property type="entry name" value="EamA"/>
    <property type="match status" value="2"/>
</dbReference>
<name>A0A1I0YIH2_9CLOT</name>
<protein>
    <submittedName>
        <fullName evidence="4">Permease of the drug/metabolite transporter (DMT) superfamily</fullName>
    </submittedName>
</protein>
<keyword evidence="2" id="KW-0812">Transmembrane</keyword>
<evidence type="ECO:0000259" key="3">
    <source>
        <dbReference type="Pfam" id="PF00892"/>
    </source>
</evidence>
<feature type="transmembrane region" description="Helical" evidence="2">
    <location>
        <begin position="93"/>
        <end position="113"/>
    </location>
</feature>
<keyword evidence="2" id="KW-0472">Membrane</keyword>
<dbReference type="RefSeq" id="WP_090041004.1">
    <property type="nucleotide sequence ID" value="NZ_FOKI01000013.1"/>
</dbReference>
<gene>
    <name evidence="4" type="ORF">SAMN04488528_101340</name>
</gene>
<keyword evidence="5" id="KW-1185">Reference proteome</keyword>
<feature type="transmembrane region" description="Helical" evidence="2">
    <location>
        <begin position="66"/>
        <end position="87"/>
    </location>
</feature>
<feature type="transmembrane region" description="Helical" evidence="2">
    <location>
        <begin position="120"/>
        <end position="137"/>
    </location>
</feature>
<accession>A0A1I0YIH2</accession>
<dbReference type="EMBL" id="FOKI01000013">
    <property type="protein sequence ID" value="SFB12687.1"/>
    <property type="molecule type" value="Genomic_DNA"/>
</dbReference>
<evidence type="ECO:0000313" key="5">
    <source>
        <dbReference type="Proteomes" id="UP000198619"/>
    </source>
</evidence>